<gene>
    <name evidence="2" type="ORF">ACO22_01881</name>
</gene>
<feature type="compositionally biased region" description="Basic and acidic residues" evidence="1">
    <location>
        <begin position="87"/>
        <end position="112"/>
    </location>
</feature>
<comment type="caution">
    <text evidence="2">The sequence shown here is derived from an EMBL/GenBank/DDBJ whole genome shotgun (WGS) entry which is preliminary data.</text>
</comment>
<protein>
    <submittedName>
        <fullName evidence="2">Uncharacterized protein</fullName>
    </submittedName>
</protein>
<dbReference type="EMBL" id="LZYO01000052">
    <property type="protein sequence ID" value="ODH39424.1"/>
    <property type="molecule type" value="Genomic_DNA"/>
</dbReference>
<proteinExistence type="predicted"/>
<dbReference type="Gene3D" id="1.10.287.1250">
    <property type="match status" value="1"/>
</dbReference>
<feature type="compositionally biased region" description="Basic and acidic residues" evidence="1">
    <location>
        <begin position="120"/>
        <end position="129"/>
    </location>
</feature>
<dbReference type="AlphaFoldDB" id="A0A1D2JKH8"/>
<evidence type="ECO:0000313" key="2">
    <source>
        <dbReference type="EMBL" id="ODH39424.1"/>
    </source>
</evidence>
<sequence>MPPPPPRRSSSRKGSMADMPTELLDQLKTLEELFTVDQAKLKKIVDHFIKELEKVERMLHLSRSHEDRVRLELEAEQQKGGVHWKAQKLDKSESTDRSADDGNQDREIERGSETSIPEQAADKVREHQAQPKPIGAAAQKGESSPPLLKQPNQDTGQKTGVR</sequence>
<feature type="compositionally biased region" description="Polar residues" evidence="1">
    <location>
        <begin position="150"/>
        <end position="162"/>
    </location>
</feature>
<name>A0A1D2JKH8_PARBR</name>
<dbReference type="VEuPathDB" id="FungiDB:PADG_03812"/>
<feature type="region of interest" description="Disordered" evidence="1">
    <location>
        <begin position="73"/>
        <end position="162"/>
    </location>
</feature>
<dbReference type="VEuPathDB" id="FungiDB:PABG_01236"/>
<evidence type="ECO:0000256" key="1">
    <source>
        <dbReference type="SAM" id="MobiDB-lite"/>
    </source>
</evidence>
<organism evidence="2 3">
    <name type="scientific">Paracoccidioides brasiliensis</name>
    <dbReference type="NCBI Taxonomy" id="121759"/>
    <lineage>
        <taxon>Eukaryota</taxon>
        <taxon>Fungi</taxon>
        <taxon>Dikarya</taxon>
        <taxon>Ascomycota</taxon>
        <taxon>Pezizomycotina</taxon>
        <taxon>Eurotiomycetes</taxon>
        <taxon>Eurotiomycetidae</taxon>
        <taxon>Onygenales</taxon>
        <taxon>Ajellomycetaceae</taxon>
        <taxon>Paracoccidioides</taxon>
    </lineage>
</organism>
<reference evidence="2 3" key="1">
    <citation type="submission" date="2016-06" db="EMBL/GenBank/DDBJ databases">
        <authorList>
            <person name="Kjaerup R.B."/>
            <person name="Dalgaard T.S."/>
            <person name="Juul-Madsen H.R."/>
        </authorList>
    </citation>
    <scope>NUCLEOTIDE SEQUENCE [LARGE SCALE GENOMIC DNA]</scope>
    <source>
        <strain evidence="2 3">Pb300</strain>
    </source>
</reference>
<evidence type="ECO:0000313" key="3">
    <source>
        <dbReference type="Proteomes" id="UP000242814"/>
    </source>
</evidence>
<dbReference type="Proteomes" id="UP000242814">
    <property type="component" value="Unassembled WGS sequence"/>
</dbReference>
<accession>A0A1D2JKH8</accession>